<dbReference type="Gene3D" id="1.20.272.10">
    <property type="match status" value="1"/>
</dbReference>
<organism evidence="1">
    <name type="scientific">viral metagenome</name>
    <dbReference type="NCBI Taxonomy" id="1070528"/>
    <lineage>
        <taxon>unclassified sequences</taxon>
        <taxon>metagenomes</taxon>
        <taxon>organismal metagenomes</taxon>
    </lineage>
</organism>
<protein>
    <submittedName>
        <fullName evidence="1">Uncharacterized protein</fullName>
    </submittedName>
</protein>
<proteinExistence type="predicted"/>
<name>A0A6C0LHG4_9ZZZZ</name>
<accession>A0A6C0LHG4</accession>
<dbReference type="EMBL" id="MN740507">
    <property type="protein sequence ID" value="QHU30426.1"/>
    <property type="molecule type" value="Genomic_DNA"/>
</dbReference>
<reference evidence="1" key="1">
    <citation type="journal article" date="2020" name="Nature">
        <title>Giant virus diversity and host interactions through global metagenomics.</title>
        <authorList>
            <person name="Schulz F."/>
            <person name="Roux S."/>
            <person name="Paez-Espino D."/>
            <person name="Jungbluth S."/>
            <person name="Walsh D.A."/>
            <person name="Denef V.J."/>
            <person name="McMahon K.D."/>
            <person name="Konstantinidis K.T."/>
            <person name="Eloe-Fadrosh E.A."/>
            <person name="Kyrpides N.C."/>
            <person name="Woyke T."/>
        </authorList>
    </citation>
    <scope>NUCLEOTIDE SEQUENCE</scope>
    <source>
        <strain evidence="1">GVMAG-M-3300027833-11</strain>
    </source>
</reference>
<dbReference type="AlphaFoldDB" id="A0A6C0LHG4"/>
<evidence type="ECO:0000313" key="1">
    <source>
        <dbReference type="EMBL" id="QHU30426.1"/>
    </source>
</evidence>
<sequence length="330" mass="38327">MAQLTLTQMGYLTNSNNGYLDFVMDFNTMSARFVNLTPSKNHKLIASIKMKNKMTRSWRVWKIGDEGDVWSPKIVKLGRAHSLSVLKSNLQKAVRMCNTEEAVRTAIEMLAIDRMELFRRLPIISIEDASLIENTMVIVWLMMASERGPMLKKVAEFVYRYVVSLCHCRTYYPNRFMNIDISHPLLVSGEYGGDIASLRIRESYGGMKGDILMLNNAVAYYHNNPEKVYPLSKKEVVLPETIDFDHIVLPESIDFHPCPWILRKLAEKTELKESSIKHIIWVGDSAANIRKSWTLERQKVMKKDKDYIMISYHLMMIRSRVEKSRYKVTF</sequence>